<evidence type="ECO:0000313" key="4">
    <source>
        <dbReference type="Proteomes" id="UP000499080"/>
    </source>
</evidence>
<keyword evidence="4" id="KW-1185">Reference proteome</keyword>
<dbReference type="AlphaFoldDB" id="A0A4Y2VBV9"/>
<gene>
    <name evidence="3" type="ORF">AVEN_110335_1</name>
    <name evidence="2" type="ORF">AVEN_98564_1</name>
</gene>
<feature type="compositionally biased region" description="Polar residues" evidence="1">
    <location>
        <begin position="29"/>
        <end position="41"/>
    </location>
</feature>
<name>A0A4Y2VBV9_ARAVE</name>
<evidence type="ECO:0000313" key="2">
    <source>
        <dbReference type="EMBL" id="GBO22004.1"/>
    </source>
</evidence>
<comment type="caution">
    <text evidence="3">The sequence shown here is derived from an EMBL/GenBank/DDBJ whole genome shotgun (WGS) entry which is preliminary data.</text>
</comment>
<reference evidence="3 4" key="1">
    <citation type="journal article" date="2019" name="Sci. Rep.">
        <title>Orb-weaving spider Araneus ventricosus genome elucidates the spidroin gene catalogue.</title>
        <authorList>
            <person name="Kono N."/>
            <person name="Nakamura H."/>
            <person name="Ohtoshi R."/>
            <person name="Moran D.A.P."/>
            <person name="Shinohara A."/>
            <person name="Yoshida Y."/>
            <person name="Fujiwara M."/>
            <person name="Mori M."/>
            <person name="Tomita M."/>
            <person name="Arakawa K."/>
        </authorList>
    </citation>
    <scope>NUCLEOTIDE SEQUENCE [LARGE SCALE GENOMIC DNA]</scope>
</reference>
<protein>
    <submittedName>
        <fullName evidence="3">Uncharacterized protein</fullName>
    </submittedName>
</protein>
<organism evidence="3 4">
    <name type="scientific">Araneus ventricosus</name>
    <name type="common">Orbweaver spider</name>
    <name type="synonym">Epeira ventricosa</name>
    <dbReference type="NCBI Taxonomy" id="182803"/>
    <lineage>
        <taxon>Eukaryota</taxon>
        <taxon>Metazoa</taxon>
        <taxon>Ecdysozoa</taxon>
        <taxon>Arthropoda</taxon>
        <taxon>Chelicerata</taxon>
        <taxon>Arachnida</taxon>
        <taxon>Araneae</taxon>
        <taxon>Araneomorphae</taxon>
        <taxon>Entelegynae</taxon>
        <taxon>Araneoidea</taxon>
        <taxon>Araneidae</taxon>
        <taxon>Araneus</taxon>
    </lineage>
</organism>
<sequence length="105" mass="12100">MVRNNTKECSFWEGFEQTVRPKESAEPLHSQTQITTQATVRPSTEMFTDQSCAASSTAGSSKYEDWFFTVLNWSWDKHPMAGAVWIFEKGLPYRLTMDPNYNLHS</sequence>
<evidence type="ECO:0000256" key="1">
    <source>
        <dbReference type="SAM" id="MobiDB-lite"/>
    </source>
</evidence>
<accession>A0A4Y2VBV9</accession>
<evidence type="ECO:0000313" key="3">
    <source>
        <dbReference type="EMBL" id="GBO22012.1"/>
    </source>
</evidence>
<dbReference type="EMBL" id="BGPR01045149">
    <property type="protein sequence ID" value="GBO22012.1"/>
    <property type="molecule type" value="Genomic_DNA"/>
</dbReference>
<dbReference type="Proteomes" id="UP000499080">
    <property type="component" value="Unassembled WGS sequence"/>
</dbReference>
<dbReference type="EMBL" id="BGPR01045145">
    <property type="protein sequence ID" value="GBO22004.1"/>
    <property type="molecule type" value="Genomic_DNA"/>
</dbReference>
<feature type="region of interest" description="Disordered" evidence="1">
    <location>
        <begin position="22"/>
        <end position="41"/>
    </location>
</feature>
<proteinExistence type="predicted"/>